<dbReference type="NCBIfam" id="TIGR02432">
    <property type="entry name" value="lysidine_TilS_N"/>
    <property type="match status" value="1"/>
</dbReference>
<evidence type="ECO:0000256" key="3">
    <source>
        <dbReference type="ARBA" id="ARBA00022694"/>
    </source>
</evidence>
<evidence type="ECO:0000256" key="8">
    <source>
        <dbReference type="SAM" id="MobiDB-lite"/>
    </source>
</evidence>
<dbReference type="SUPFAM" id="SSF52402">
    <property type="entry name" value="Adenine nucleotide alpha hydrolases-like"/>
    <property type="match status" value="1"/>
</dbReference>
<dbReference type="Pfam" id="PF01171">
    <property type="entry name" value="ATP_bind_3"/>
    <property type="match status" value="1"/>
</dbReference>
<comment type="similarity">
    <text evidence="7">Belongs to the tRNA(Ile)-lysidine synthase family.</text>
</comment>
<evidence type="ECO:0000256" key="4">
    <source>
        <dbReference type="ARBA" id="ARBA00022741"/>
    </source>
</evidence>
<dbReference type="InterPro" id="IPR014729">
    <property type="entry name" value="Rossmann-like_a/b/a_fold"/>
</dbReference>
<comment type="subcellular location">
    <subcellularLocation>
        <location evidence="7">Cytoplasm</location>
    </subcellularLocation>
</comment>
<evidence type="ECO:0000256" key="6">
    <source>
        <dbReference type="ARBA" id="ARBA00048539"/>
    </source>
</evidence>
<comment type="function">
    <text evidence="7">Ligates lysine onto the cytidine present at position 34 of the AUA codon-specific tRNA(Ile) that contains the anticodon CAU, in an ATP-dependent manner. Cytidine is converted to lysidine, thus changing the amino acid specificity of the tRNA from methionine to isoleucine.</text>
</comment>
<feature type="binding site" evidence="7">
    <location>
        <begin position="68"/>
        <end position="73"/>
    </location>
    <ligand>
        <name>ATP</name>
        <dbReference type="ChEBI" id="CHEBI:30616"/>
    </ligand>
</feature>
<evidence type="ECO:0000256" key="7">
    <source>
        <dbReference type="HAMAP-Rule" id="MF_01161"/>
    </source>
</evidence>
<dbReference type="Proteomes" id="UP000318542">
    <property type="component" value="Unassembled WGS sequence"/>
</dbReference>
<comment type="catalytic activity">
    <reaction evidence="6 7">
        <text>cytidine(34) in tRNA(Ile2) + L-lysine + ATP = lysidine(34) in tRNA(Ile2) + AMP + diphosphate + H(+)</text>
        <dbReference type="Rhea" id="RHEA:43744"/>
        <dbReference type="Rhea" id="RHEA-COMP:10625"/>
        <dbReference type="Rhea" id="RHEA-COMP:10670"/>
        <dbReference type="ChEBI" id="CHEBI:15378"/>
        <dbReference type="ChEBI" id="CHEBI:30616"/>
        <dbReference type="ChEBI" id="CHEBI:32551"/>
        <dbReference type="ChEBI" id="CHEBI:33019"/>
        <dbReference type="ChEBI" id="CHEBI:82748"/>
        <dbReference type="ChEBI" id="CHEBI:83665"/>
        <dbReference type="ChEBI" id="CHEBI:456215"/>
        <dbReference type="EC" id="6.3.4.19"/>
    </reaction>
</comment>
<dbReference type="AlphaFoldDB" id="A0A554X5B3"/>
<comment type="domain">
    <text evidence="7">The N-terminal region contains the highly conserved SGGXDS motif, predicted to be a P-loop motif involved in ATP binding.</text>
</comment>
<dbReference type="InterPro" id="IPR012795">
    <property type="entry name" value="tRNA_Ile_lys_synt_N"/>
</dbReference>
<dbReference type="Gene3D" id="3.40.50.620">
    <property type="entry name" value="HUPs"/>
    <property type="match status" value="1"/>
</dbReference>
<dbReference type="GO" id="GO:0032267">
    <property type="term" value="F:tRNA(Ile)-lysidine synthase activity"/>
    <property type="evidence" value="ECO:0007669"/>
    <property type="project" value="UniProtKB-EC"/>
</dbReference>
<keyword evidence="12" id="KW-1185">Reference proteome</keyword>
<evidence type="ECO:0000313" key="12">
    <source>
        <dbReference type="Proteomes" id="UP000318542"/>
    </source>
</evidence>
<gene>
    <name evidence="7 11" type="primary">tilS</name>
    <name evidence="11" type="ORF">Tther_00723</name>
</gene>
<name>A0A554X5B3_9BURK</name>
<protein>
    <recommendedName>
        <fullName evidence="7">tRNA(Ile)-lysidine synthase</fullName>
        <ecNumber evidence="7">6.3.4.19</ecNumber>
    </recommendedName>
    <alternativeName>
        <fullName evidence="7">tRNA(Ile)-2-lysyl-cytidine synthase</fullName>
    </alternativeName>
    <alternativeName>
        <fullName evidence="7">tRNA(Ile)-lysidine synthetase</fullName>
    </alternativeName>
</protein>
<dbReference type="Pfam" id="PF09179">
    <property type="entry name" value="TilS"/>
    <property type="match status" value="1"/>
</dbReference>
<evidence type="ECO:0000256" key="2">
    <source>
        <dbReference type="ARBA" id="ARBA00022598"/>
    </source>
</evidence>
<feature type="region of interest" description="Disordered" evidence="8">
    <location>
        <begin position="1"/>
        <end position="33"/>
    </location>
</feature>
<proteinExistence type="inferred from homology"/>
<evidence type="ECO:0000256" key="5">
    <source>
        <dbReference type="ARBA" id="ARBA00022840"/>
    </source>
</evidence>
<comment type="caution">
    <text evidence="11">The sequence shown here is derived from an EMBL/GenBank/DDBJ whole genome shotgun (WGS) entry which is preliminary data.</text>
</comment>
<dbReference type="CDD" id="cd01992">
    <property type="entry name" value="TilS_N"/>
    <property type="match status" value="1"/>
</dbReference>
<dbReference type="GO" id="GO:0005737">
    <property type="term" value="C:cytoplasm"/>
    <property type="evidence" value="ECO:0007669"/>
    <property type="project" value="UniProtKB-SubCell"/>
</dbReference>
<evidence type="ECO:0000259" key="10">
    <source>
        <dbReference type="Pfam" id="PF09179"/>
    </source>
</evidence>
<keyword evidence="2 7" id="KW-0436">Ligase</keyword>
<dbReference type="EMBL" id="VJOL01000008">
    <property type="protein sequence ID" value="TSE31015.1"/>
    <property type="molecule type" value="Genomic_DNA"/>
</dbReference>
<feature type="domain" description="tRNA(Ile)-lysidine synthase substrate-binding" evidence="10">
    <location>
        <begin position="287"/>
        <end position="347"/>
    </location>
</feature>
<dbReference type="HAMAP" id="MF_01161">
    <property type="entry name" value="tRNA_Ile_lys_synt"/>
    <property type="match status" value="1"/>
</dbReference>
<dbReference type="PANTHER" id="PTHR43033">
    <property type="entry name" value="TRNA(ILE)-LYSIDINE SYNTHASE-RELATED"/>
    <property type="match status" value="1"/>
</dbReference>
<dbReference type="GO" id="GO:0005524">
    <property type="term" value="F:ATP binding"/>
    <property type="evidence" value="ECO:0007669"/>
    <property type="project" value="UniProtKB-UniRule"/>
</dbReference>
<organism evidence="11 12">
    <name type="scientific">Tepidimonas thermarum</name>
    <dbReference type="NCBI Taxonomy" id="335431"/>
    <lineage>
        <taxon>Bacteria</taxon>
        <taxon>Pseudomonadati</taxon>
        <taxon>Pseudomonadota</taxon>
        <taxon>Betaproteobacteria</taxon>
        <taxon>Burkholderiales</taxon>
        <taxon>Tepidimonas</taxon>
    </lineage>
</organism>
<dbReference type="InterPro" id="IPR011063">
    <property type="entry name" value="TilS/TtcA_N"/>
</dbReference>
<evidence type="ECO:0000259" key="9">
    <source>
        <dbReference type="Pfam" id="PF01171"/>
    </source>
</evidence>
<dbReference type="SUPFAM" id="SSF82829">
    <property type="entry name" value="MesJ substrate recognition domain-like"/>
    <property type="match status" value="1"/>
</dbReference>
<dbReference type="PANTHER" id="PTHR43033:SF1">
    <property type="entry name" value="TRNA(ILE)-LYSIDINE SYNTHASE-RELATED"/>
    <property type="match status" value="1"/>
</dbReference>
<dbReference type="GO" id="GO:0006400">
    <property type="term" value="P:tRNA modification"/>
    <property type="evidence" value="ECO:0007669"/>
    <property type="project" value="UniProtKB-UniRule"/>
</dbReference>
<accession>A0A554X5B3</accession>
<feature type="domain" description="tRNA(Ile)-lysidine/2-thiocytidine synthase N-terminal" evidence="9">
    <location>
        <begin position="63"/>
        <end position="238"/>
    </location>
</feature>
<dbReference type="InterPro" id="IPR012094">
    <property type="entry name" value="tRNA_Ile_lys_synt"/>
</dbReference>
<sequence>MPGSMPTGGSTTPRRPAPDGQRAASPGDPAAPVGLPTADAAVLAAVAQWWRRHRAVVSAEGAIGVAYSGGADSTALLLAAATHWPGRVRALHVHHGLQAAADAFAAHATAQAARWGVPLTVLHTDARHARGDSPEDAARRARYRALAGAARAQGLAVVLLGHHAQDQAETLLLALTRGAGLPGLAAMPECRRIDGVWFGRPLLALDGTALRASLRAQGIGWVHDPTNDDPAYTRNRIRLQVVPALAQAFPSYAITFARSARHAAAAQQLLDELAAEDLARVGNPPRLAALQALSPQRLINVLRHWLRTCHGASGTDAQWREVARQMAAARTRGHAIELRVGAGRLRRAGDVVLYQPDDEAVAPQRL</sequence>
<dbReference type="Gene3D" id="1.20.59.20">
    <property type="match status" value="1"/>
</dbReference>
<dbReference type="InterPro" id="IPR015262">
    <property type="entry name" value="tRNA_Ile_lys_synt_subst-bd"/>
</dbReference>
<evidence type="ECO:0000313" key="11">
    <source>
        <dbReference type="EMBL" id="TSE31015.1"/>
    </source>
</evidence>
<evidence type="ECO:0000256" key="1">
    <source>
        <dbReference type="ARBA" id="ARBA00022490"/>
    </source>
</evidence>
<keyword evidence="3 7" id="KW-0819">tRNA processing</keyword>
<reference evidence="11 12" key="1">
    <citation type="submission" date="2019-07" db="EMBL/GenBank/DDBJ databases">
        <title>Tepidimonas thermarum AA-1 draft genome.</title>
        <authorList>
            <person name="Da Costa M.S."/>
            <person name="Froufe H.J.C."/>
            <person name="Egas C."/>
            <person name="Albuquerque L."/>
        </authorList>
    </citation>
    <scope>NUCLEOTIDE SEQUENCE [LARGE SCALE GENOMIC DNA]</scope>
    <source>
        <strain evidence="11 12">AA-1</strain>
    </source>
</reference>
<keyword evidence="4 7" id="KW-0547">Nucleotide-binding</keyword>
<keyword evidence="1 7" id="KW-0963">Cytoplasm</keyword>
<keyword evidence="5 7" id="KW-0067">ATP-binding</keyword>
<dbReference type="EC" id="6.3.4.19" evidence="7"/>